<reference evidence="2 4" key="1">
    <citation type="submission" date="2021-03" db="EMBL/GenBank/DDBJ databases">
        <title>Sequencing the genomes of 1000 actinobacteria strains.</title>
        <authorList>
            <person name="Klenk H.-P."/>
        </authorList>
    </citation>
    <scope>NUCLEOTIDE SEQUENCE [LARGE SCALE GENOMIC DNA]</scope>
    <source>
        <strain evidence="2 4">DSM 46670</strain>
    </source>
</reference>
<evidence type="ECO:0000313" key="2">
    <source>
        <dbReference type="EMBL" id="MBP2320652.1"/>
    </source>
</evidence>
<dbReference type="RefSeq" id="WP_245378153.1">
    <property type="nucleotide sequence ID" value="NZ_JAGINW010000001.1"/>
</dbReference>
<name>A0ABS4T894_9PSEU</name>
<dbReference type="NCBIfam" id="NF033545">
    <property type="entry name" value="transpos_IS630"/>
    <property type="match status" value="1"/>
</dbReference>
<dbReference type="SUPFAM" id="SSF46689">
    <property type="entry name" value="Homeodomain-like"/>
    <property type="match status" value="1"/>
</dbReference>
<sequence length="387" mass="43799">MPVVVACLVRVTGAVRRELIRRARGQKTAYRDKIRAQIVLRAADRQTNTQIAAALGVSVDTVRTWRGRFAEHGLAGLRDRPRSGRPSRFSAVHRAQVTALACQLPAQAGAPLARWSCPELAREAVAQGVTDAISAATVRRWLARDAIKPWQYRSWLFPRDPDFATKAERVLDLYERRWQGRKLRPDEYVISSDEKTSIQARCRCHPSLPPGRARMMRVNHEYERGGALAYLAAYDVHQARVFGRCAPATGIVPFMALVEQVMTSEPYVSAKRVFWVVDNGSSHRGKAAIDRLARRFPNAVMVHTPVHASWLNQVEIYFSVVQRKVVSPNDFTDLAEVEQRLTDFEKRYNATAKPFRWTFTRDDLHDLLARISQHEQQAVTVELPAAA</sequence>
<gene>
    <name evidence="2" type="ORF">JOF56_001037</name>
    <name evidence="3" type="ORF">JOF56_006071</name>
</gene>
<comment type="caution">
    <text evidence="2">The sequence shown here is derived from an EMBL/GenBank/DDBJ whole genome shotgun (WGS) entry which is preliminary data.</text>
</comment>
<evidence type="ECO:0000313" key="4">
    <source>
        <dbReference type="Proteomes" id="UP001519332"/>
    </source>
</evidence>
<dbReference type="InterPro" id="IPR009057">
    <property type="entry name" value="Homeodomain-like_sf"/>
</dbReference>
<keyword evidence="4" id="KW-1185">Reference proteome</keyword>
<feature type="domain" description="Tc1-like transposase DDE" evidence="1">
    <location>
        <begin position="192"/>
        <end position="335"/>
    </location>
</feature>
<dbReference type="Proteomes" id="UP001519332">
    <property type="component" value="Unassembled WGS sequence"/>
</dbReference>
<dbReference type="Pfam" id="PF13565">
    <property type="entry name" value="HTH_32"/>
    <property type="match status" value="1"/>
</dbReference>
<organism evidence="2 4">
    <name type="scientific">Kibdelosporangium banguiense</name>
    <dbReference type="NCBI Taxonomy" id="1365924"/>
    <lineage>
        <taxon>Bacteria</taxon>
        <taxon>Bacillati</taxon>
        <taxon>Actinomycetota</taxon>
        <taxon>Actinomycetes</taxon>
        <taxon>Pseudonocardiales</taxon>
        <taxon>Pseudonocardiaceae</taxon>
        <taxon>Kibdelosporangium</taxon>
    </lineage>
</organism>
<dbReference type="EMBL" id="JAGINW010000001">
    <property type="protein sequence ID" value="MBP2325686.1"/>
    <property type="molecule type" value="Genomic_DNA"/>
</dbReference>
<proteinExistence type="predicted"/>
<accession>A0ABS4T894</accession>
<evidence type="ECO:0000313" key="3">
    <source>
        <dbReference type="EMBL" id="MBP2325686.1"/>
    </source>
</evidence>
<dbReference type="InterPro" id="IPR038717">
    <property type="entry name" value="Tc1-like_DDE_dom"/>
</dbReference>
<dbReference type="InterPro" id="IPR047655">
    <property type="entry name" value="Transpos_IS630-like"/>
</dbReference>
<protein>
    <submittedName>
        <fullName evidence="2">Transposase</fullName>
    </submittedName>
</protein>
<dbReference type="EMBL" id="JAGINW010000001">
    <property type="protein sequence ID" value="MBP2320652.1"/>
    <property type="molecule type" value="Genomic_DNA"/>
</dbReference>
<dbReference type="Pfam" id="PF13358">
    <property type="entry name" value="DDE_3"/>
    <property type="match status" value="1"/>
</dbReference>
<evidence type="ECO:0000259" key="1">
    <source>
        <dbReference type="Pfam" id="PF13358"/>
    </source>
</evidence>